<reference evidence="2 3" key="1">
    <citation type="submission" date="2024-01" db="EMBL/GenBank/DDBJ databases">
        <title>The complete chloroplast genome sequence of Lithospermum erythrorhizon: insights into the phylogenetic relationship among Boraginaceae species and the maternal lineages of purple gromwells.</title>
        <authorList>
            <person name="Okada T."/>
            <person name="Watanabe K."/>
        </authorList>
    </citation>
    <scope>NUCLEOTIDE SEQUENCE [LARGE SCALE GENOMIC DNA]</scope>
</reference>
<sequence length="280" mass="31785">MKAHDYVKWEFLRCIMARIQFSEIFMNWLKECVTSPKFSVNINGVLKGNFKSQRGLRQGDPISPYIFLIVMEGLSGMLQHMADCEHFTFHPLCSELRIINVMFADDMFVMASADVDSLRAVKGCLDKFGKIFGLKPNLDKSNMFLAGVNTEEQSRLSRLIGIPLEQPIKYLGVLLTSARVNADDCKVLVEKITSKIRGWQANFLSYAGKVQLIVAVFQGIQQFWASCLPIPKGVWCDIEGCIKKFLWKRNNNAKFKAKVKWSDLRLPKFEGGLGIKEMGV</sequence>
<dbReference type="Proteomes" id="UP001454036">
    <property type="component" value="Unassembled WGS sequence"/>
</dbReference>
<keyword evidence="2" id="KW-0808">Transferase</keyword>
<gene>
    <name evidence="2" type="ORF">LIER_26197</name>
</gene>
<evidence type="ECO:0000313" key="3">
    <source>
        <dbReference type="Proteomes" id="UP001454036"/>
    </source>
</evidence>
<accession>A0AAV3RBS5</accession>
<protein>
    <submittedName>
        <fullName evidence="2">Reverse transcriptase</fullName>
    </submittedName>
</protein>
<dbReference type="PANTHER" id="PTHR33116">
    <property type="entry name" value="REVERSE TRANSCRIPTASE ZINC-BINDING DOMAIN-CONTAINING PROTEIN-RELATED-RELATED"/>
    <property type="match status" value="1"/>
</dbReference>
<dbReference type="InterPro" id="IPR043502">
    <property type="entry name" value="DNA/RNA_pol_sf"/>
</dbReference>
<proteinExistence type="predicted"/>
<dbReference type="AlphaFoldDB" id="A0AAV3RBS5"/>
<keyword evidence="3" id="KW-1185">Reference proteome</keyword>
<dbReference type="PANTHER" id="PTHR33116:SF78">
    <property type="entry name" value="OS12G0587133 PROTEIN"/>
    <property type="match status" value="1"/>
</dbReference>
<comment type="caution">
    <text evidence="2">The sequence shown here is derived from an EMBL/GenBank/DDBJ whole genome shotgun (WGS) entry which is preliminary data.</text>
</comment>
<keyword evidence="2" id="KW-0548">Nucleotidyltransferase</keyword>
<name>A0AAV3RBS5_LITER</name>
<evidence type="ECO:0000259" key="1">
    <source>
        <dbReference type="PROSITE" id="PS50878"/>
    </source>
</evidence>
<dbReference type="InterPro" id="IPR000477">
    <property type="entry name" value="RT_dom"/>
</dbReference>
<organism evidence="2 3">
    <name type="scientific">Lithospermum erythrorhizon</name>
    <name type="common">Purple gromwell</name>
    <name type="synonym">Lithospermum officinale var. erythrorhizon</name>
    <dbReference type="NCBI Taxonomy" id="34254"/>
    <lineage>
        <taxon>Eukaryota</taxon>
        <taxon>Viridiplantae</taxon>
        <taxon>Streptophyta</taxon>
        <taxon>Embryophyta</taxon>
        <taxon>Tracheophyta</taxon>
        <taxon>Spermatophyta</taxon>
        <taxon>Magnoliopsida</taxon>
        <taxon>eudicotyledons</taxon>
        <taxon>Gunneridae</taxon>
        <taxon>Pentapetalae</taxon>
        <taxon>asterids</taxon>
        <taxon>lamiids</taxon>
        <taxon>Boraginales</taxon>
        <taxon>Boraginaceae</taxon>
        <taxon>Boraginoideae</taxon>
        <taxon>Lithospermeae</taxon>
        <taxon>Lithospermum</taxon>
    </lineage>
</organism>
<evidence type="ECO:0000313" key="2">
    <source>
        <dbReference type="EMBL" id="GAA0172353.1"/>
    </source>
</evidence>
<feature type="domain" description="Reverse transcriptase" evidence="1">
    <location>
        <begin position="1"/>
        <end position="175"/>
    </location>
</feature>
<dbReference type="SUPFAM" id="SSF56672">
    <property type="entry name" value="DNA/RNA polymerases"/>
    <property type="match status" value="1"/>
</dbReference>
<dbReference type="GO" id="GO:0003964">
    <property type="term" value="F:RNA-directed DNA polymerase activity"/>
    <property type="evidence" value="ECO:0007669"/>
    <property type="project" value="UniProtKB-KW"/>
</dbReference>
<dbReference type="PROSITE" id="PS50878">
    <property type="entry name" value="RT_POL"/>
    <property type="match status" value="1"/>
</dbReference>
<keyword evidence="2" id="KW-0695">RNA-directed DNA polymerase</keyword>
<dbReference type="EMBL" id="BAABME010008083">
    <property type="protein sequence ID" value="GAA0172353.1"/>
    <property type="molecule type" value="Genomic_DNA"/>
</dbReference>
<dbReference type="Pfam" id="PF00078">
    <property type="entry name" value="RVT_1"/>
    <property type="match status" value="1"/>
</dbReference>